<dbReference type="PRINTS" id="PR00344">
    <property type="entry name" value="BCTRLSENSOR"/>
</dbReference>
<dbReference type="Gene3D" id="1.10.287.130">
    <property type="match status" value="1"/>
</dbReference>
<name>A0A0J8A525_9SPHN</name>
<dbReference type="InterPro" id="IPR004358">
    <property type="entry name" value="Sig_transdc_His_kin-like_C"/>
</dbReference>
<reference evidence="18 19" key="1">
    <citation type="journal article" date="2015" name="G3 (Bethesda)">
        <title>Insights into Ongoing Evolution of the Hexachlorocyclohexane Catabolic Pathway from Comparative Genomics of Ten Sphingomonadaceae Strains.</title>
        <authorList>
            <person name="Pearce S.L."/>
            <person name="Oakeshott J.G."/>
            <person name="Pandey G."/>
        </authorList>
    </citation>
    <scope>NUCLEOTIDE SEQUENCE [LARGE SCALE GENOMIC DNA]</scope>
    <source>
        <strain evidence="18 19">LL02</strain>
    </source>
</reference>
<protein>
    <recommendedName>
        <fullName evidence="3">histidine kinase</fullName>
        <ecNumber evidence="3">2.7.13.3</ecNumber>
    </recommendedName>
</protein>
<keyword evidence="10" id="KW-0418">Kinase</keyword>
<dbReference type="GO" id="GO:0005524">
    <property type="term" value="F:ATP binding"/>
    <property type="evidence" value="ECO:0007669"/>
    <property type="project" value="UniProtKB-KW"/>
</dbReference>
<evidence type="ECO:0000256" key="9">
    <source>
        <dbReference type="ARBA" id="ARBA00022741"/>
    </source>
</evidence>
<proteinExistence type="predicted"/>
<evidence type="ECO:0000256" key="7">
    <source>
        <dbReference type="ARBA" id="ARBA00022679"/>
    </source>
</evidence>
<dbReference type="InterPro" id="IPR003660">
    <property type="entry name" value="HAMP_dom"/>
</dbReference>
<feature type="domain" description="Histidine kinase" evidence="16">
    <location>
        <begin position="259"/>
        <end position="457"/>
    </location>
</feature>
<organism evidence="18 19">
    <name type="scientific">Novosphingobium barchaimii LL02</name>
    <dbReference type="NCBI Taxonomy" id="1114963"/>
    <lineage>
        <taxon>Bacteria</taxon>
        <taxon>Pseudomonadati</taxon>
        <taxon>Pseudomonadota</taxon>
        <taxon>Alphaproteobacteria</taxon>
        <taxon>Sphingomonadales</taxon>
        <taxon>Sphingomonadaceae</taxon>
        <taxon>Novosphingobium</taxon>
    </lineage>
</organism>
<evidence type="ECO:0000256" key="6">
    <source>
        <dbReference type="ARBA" id="ARBA00022553"/>
    </source>
</evidence>
<dbReference type="RefSeq" id="WP_059153700.1">
    <property type="nucleotide sequence ID" value="NZ_KQ130462.1"/>
</dbReference>
<evidence type="ECO:0000256" key="2">
    <source>
        <dbReference type="ARBA" id="ARBA00004429"/>
    </source>
</evidence>
<dbReference type="PROSITE" id="PS50885">
    <property type="entry name" value="HAMP"/>
    <property type="match status" value="1"/>
</dbReference>
<evidence type="ECO:0000313" key="18">
    <source>
        <dbReference type="EMBL" id="KMS50500.1"/>
    </source>
</evidence>
<dbReference type="SMART" id="SM00388">
    <property type="entry name" value="HisKA"/>
    <property type="match status" value="1"/>
</dbReference>
<dbReference type="PATRIC" id="fig|1114963.3.peg.4988"/>
<dbReference type="PANTHER" id="PTHR44936">
    <property type="entry name" value="SENSOR PROTEIN CREC"/>
    <property type="match status" value="1"/>
</dbReference>
<keyword evidence="9" id="KW-0547">Nucleotide-binding</keyword>
<keyword evidence="5" id="KW-0997">Cell inner membrane</keyword>
<evidence type="ECO:0000256" key="12">
    <source>
        <dbReference type="ARBA" id="ARBA00022989"/>
    </source>
</evidence>
<keyword evidence="4" id="KW-1003">Cell membrane</keyword>
<comment type="subcellular location">
    <subcellularLocation>
        <location evidence="2">Cell inner membrane</location>
        <topology evidence="2">Multi-pass membrane protein</topology>
    </subcellularLocation>
</comment>
<keyword evidence="12 15" id="KW-1133">Transmembrane helix</keyword>
<dbReference type="InterPro" id="IPR036890">
    <property type="entry name" value="HATPase_C_sf"/>
</dbReference>
<accession>A0A0J8A525</accession>
<evidence type="ECO:0000256" key="11">
    <source>
        <dbReference type="ARBA" id="ARBA00022840"/>
    </source>
</evidence>
<dbReference type="OrthoDB" id="9804645at2"/>
<evidence type="ECO:0000256" key="13">
    <source>
        <dbReference type="ARBA" id="ARBA00023012"/>
    </source>
</evidence>
<keyword evidence="13" id="KW-0902">Two-component regulatory system</keyword>
<evidence type="ECO:0000256" key="10">
    <source>
        <dbReference type="ARBA" id="ARBA00022777"/>
    </source>
</evidence>
<evidence type="ECO:0000256" key="5">
    <source>
        <dbReference type="ARBA" id="ARBA00022519"/>
    </source>
</evidence>
<keyword evidence="14 15" id="KW-0472">Membrane</keyword>
<comment type="catalytic activity">
    <reaction evidence="1">
        <text>ATP + protein L-histidine = ADP + protein N-phospho-L-histidine.</text>
        <dbReference type="EC" id="2.7.13.3"/>
    </reaction>
</comment>
<dbReference type="SMART" id="SM00304">
    <property type="entry name" value="HAMP"/>
    <property type="match status" value="1"/>
</dbReference>
<keyword evidence="7" id="KW-0808">Transferase</keyword>
<comment type="caution">
    <text evidence="18">The sequence shown here is derived from an EMBL/GenBank/DDBJ whole genome shotgun (WGS) entry which is preliminary data.</text>
</comment>
<dbReference type="SUPFAM" id="SSF47384">
    <property type="entry name" value="Homodimeric domain of signal transducing histidine kinase"/>
    <property type="match status" value="1"/>
</dbReference>
<keyword evidence="8 15" id="KW-0812">Transmembrane</keyword>
<dbReference type="GO" id="GO:0000155">
    <property type="term" value="F:phosphorelay sensor kinase activity"/>
    <property type="evidence" value="ECO:0007669"/>
    <property type="project" value="InterPro"/>
</dbReference>
<dbReference type="EMBL" id="JACU01000018">
    <property type="protein sequence ID" value="KMS50500.1"/>
    <property type="molecule type" value="Genomic_DNA"/>
</dbReference>
<dbReference type="SMART" id="SM00387">
    <property type="entry name" value="HATPase_c"/>
    <property type="match status" value="1"/>
</dbReference>
<dbReference type="SUPFAM" id="SSF55874">
    <property type="entry name" value="ATPase domain of HSP90 chaperone/DNA topoisomerase II/histidine kinase"/>
    <property type="match status" value="1"/>
</dbReference>
<feature type="transmembrane region" description="Helical" evidence="15">
    <location>
        <begin position="20"/>
        <end position="40"/>
    </location>
</feature>
<dbReference type="InterPro" id="IPR003594">
    <property type="entry name" value="HATPase_dom"/>
</dbReference>
<dbReference type="EC" id="2.7.13.3" evidence="3"/>
<dbReference type="InterPro" id="IPR050980">
    <property type="entry name" value="2C_sensor_his_kinase"/>
</dbReference>
<dbReference type="Pfam" id="PF02518">
    <property type="entry name" value="HATPase_c"/>
    <property type="match status" value="1"/>
</dbReference>
<evidence type="ECO:0000256" key="1">
    <source>
        <dbReference type="ARBA" id="ARBA00000085"/>
    </source>
</evidence>
<dbReference type="Pfam" id="PF00672">
    <property type="entry name" value="HAMP"/>
    <property type="match status" value="1"/>
</dbReference>
<sequence>MAAEPKRGILKRLRDYPRSLAGRLTLVLSLGMAISALLALQASDALRSHVFRKEQTEAALKSAVDIAHRYERQPGSTEAVLSDGLVLGAHRADANWRMTAPDAQFSRLLTERLGHPAQVMPLSNVECFSRFARYPHAAGMNTNPLPDCWFIQYAQRPGAQRRFVVDLWPDRSLHHPAVGPPYFELIIIAGALLGLLAASLATAPLRRMERAARAFSLVGDFEPIPVTGPSEVRAAITTLNLAQERVREGLRERTQILASVTHDLQTPLTRLRLRLEQVEDEDLRDRLVADLQITQQMVRDGLDLARSSELREPWSVIDIDSILSSMAEDAAEFGHRVAFTQGCAIQARVKPNALARVLGNLVDNALKYGGSADLSCRIDRENADLLITVADRGPGLPDAELVLAFQPFRRLSSSKGNGSGIGLAIAQAQAATFGAMLTLHNREDGGLLAEIRLPASAVFT</sequence>
<keyword evidence="19" id="KW-1185">Reference proteome</keyword>
<evidence type="ECO:0000256" key="14">
    <source>
        <dbReference type="ARBA" id="ARBA00023136"/>
    </source>
</evidence>
<feature type="domain" description="HAMP" evidence="17">
    <location>
        <begin position="199"/>
        <end position="251"/>
    </location>
</feature>
<evidence type="ECO:0000256" key="15">
    <source>
        <dbReference type="SAM" id="Phobius"/>
    </source>
</evidence>
<dbReference type="InterPro" id="IPR005467">
    <property type="entry name" value="His_kinase_dom"/>
</dbReference>
<evidence type="ECO:0000256" key="8">
    <source>
        <dbReference type="ARBA" id="ARBA00022692"/>
    </source>
</evidence>
<keyword evidence="11" id="KW-0067">ATP-binding</keyword>
<feature type="transmembrane region" description="Helical" evidence="15">
    <location>
        <begin position="182"/>
        <end position="203"/>
    </location>
</feature>
<dbReference type="PROSITE" id="PS50109">
    <property type="entry name" value="HIS_KIN"/>
    <property type="match status" value="1"/>
</dbReference>
<evidence type="ECO:0000313" key="19">
    <source>
        <dbReference type="Proteomes" id="UP000052268"/>
    </source>
</evidence>
<dbReference type="Gene3D" id="3.30.565.10">
    <property type="entry name" value="Histidine kinase-like ATPase, C-terminal domain"/>
    <property type="match status" value="1"/>
</dbReference>
<gene>
    <name evidence="18" type="ORF">V474_06685</name>
</gene>
<dbReference type="CDD" id="cd00082">
    <property type="entry name" value="HisKA"/>
    <property type="match status" value="1"/>
</dbReference>
<dbReference type="Proteomes" id="UP000052268">
    <property type="component" value="Unassembled WGS sequence"/>
</dbReference>
<evidence type="ECO:0000259" key="17">
    <source>
        <dbReference type="PROSITE" id="PS50885"/>
    </source>
</evidence>
<keyword evidence="6" id="KW-0597">Phosphoprotein</keyword>
<evidence type="ECO:0000259" key="16">
    <source>
        <dbReference type="PROSITE" id="PS50109"/>
    </source>
</evidence>
<evidence type="ECO:0000256" key="4">
    <source>
        <dbReference type="ARBA" id="ARBA00022475"/>
    </source>
</evidence>
<dbReference type="PANTHER" id="PTHR44936:SF5">
    <property type="entry name" value="SENSOR HISTIDINE KINASE ENVZ"/>
    <property type="match status" value="1"/>
</dbReference>
<dbReference type="InterPro" id="IPR003661">
    <property type="entry name" value="HisK_dim/P_dom"/>
</dbReference>
<evidence type="ECO:0000256" key="3">
    <source>
        <dbReference type="ARBA" id="ARBA00012438"/>
    </source>
</evidence>
<dbReference type="GO" id="GO:0005886">
    <property type="term" value="C:plasma membrane"/>
    <property type="evidence" value="ECO:0007669"/>
    <property type="project" value="UniProtKB-SubCell"/>
</dbReference>
<dbReference type="InterPro" id="IPR036097">
    <property type="entry name" value="HisK_dim/P_sf"/>
</dbReference>
<dbReference type="AlphaFoldDB" id="A0A0J8A525"/>